<dbReference type="InterPro" id="IPR029016">
    <property type="entry name" value="GAF-like_dom_sf"/>
</dbReference>
<keyword evidence="4" id="KW-1185">Reference proteome</keyword>
<dbReference type="Pfam" id="PF00990">
    <property type="entry name" value="GGDEF"/>
    <property type="match status" value="1"/>
</dbReference>
<dbReference type="InterPro" id="IPR003018">
    <property type="entry name" value="GAF"/>
</dbReference>
<accession>A0A1I6M806</accession>
<evidence type="ECO:0000313" key="4">
    <source>
        <dbReference type="Proteomes" id="UP000198824"/>
    </source>
</evidence>
<proteinExistence type="predicted"/>
<dbReference type="Proteomes" id="UP000198824">
    <property type="component" value="Unassembled WGS sequence"/>
</dbReference>
<dbReference type="EMBL" id="FOZG01000003">
    <property type="protein sequence ID" value="SFS11875.1"/>
    <property type="molecule type" value="Genomic_DNA"/>
</dbReference>
<dbReference type="SUPFAM" id="SSF55781">
    <property type="entry name" value="GAF domain-like"/>
    <property type="match status" value="1"/>
</dbReference>
<dbReference type="Pfam" id="PF01590">
    <property type="entry name" value="GAF"/>
    <property type="match status" value="1"/>
</dbReference>
<dbReference type="GO" id="GO:0005886">
    <property type="term" value="C:plasma membrane"/>
    <property type="evidence" value="ECO:0007669"/>
    <property type="project" value="TreeGrafter"/>
</dbReference>
<dbReference type="InterPro" id="IPR029787">
    <property type="entry name" value="Nucleotide_cyclase"/>
</dbReference>
<dbReference type="PROSITE" id="PS50887">
    <property type="entry name" value="GGDEF"/>
    <property type="match status" value="1"/>
</dbReference>
<dbReference type="PANTHER" id="PTHR45138:SF24">
    <property type="entry name" value="DIGUANYLATE CYCLASE DGCC-RELATED"/>
    <property type="match status" value="1"/>
</dbReference>
<dbReference type="InterPro" id="IPR050469">
    <property type="entry name" value="Diguanylate_Cyclase"/>
</dbReference>
<dbReference type="SUPFAM" id="SSF55073">
    <property type="entry name" value="Nucleotide cyclase"/>
    <property type="match status" value="1"/>
</dbReference>
<evidence type="ECO:0000313" key="3">
    <source>
        <dbReference type="EMBL" id="SFS11875.1"/>
    </source>
</evidence>
<gene>
    <name evidence="3" type="ORF">SAMN05192580_3648</name>
</gene>
<evidence type="ECO:0000256" key="1">
    <source>
        <dbReference type="ARBA" id="ARBA00012528"/>
    </source>
</evidence>
<dbReference type="STRING" id="1166337.SAMN05192580_3648"/>
<dbReference type="GO" id="GO:1902201">
    <property type="term" value="P:negative regulation of bacterial-type flagellum-dependent cell motility"/>
    <property type="evidence" value="ECO:0007669"/>
    <property type="project" value="TreeGrafter"/>
</dbReference>
<dbReference type="InterPro" id="IPR043128">
    <property type="entry name" value="Rev_trsase/Diguanyl_cyclase"/>
</dbReference>
<dbReference type="PANTHER" id="PTHR45138">
    <property type="entry name" value="REGULATORY COMPONENTS OF SENSORY TRANSDUCTION SYSTEM"/>
    <property type="match status" value="1"/>
</dbReference>
<dbReference type="SMART" id="SM00267">
    <property type="entry name" value="GGDEF"/>
    <property type="match status" value="1"/>
</dbReference>
<name>A0A1I6M806_9SPHN</name>
<organism evidence="3 4">
    <name type="scientific">Sphingomonas jatrophae</name>
    <dbReference type="NCBI Taxonomy" id="1166337"/>
    <lineage>
        <taxon>Bacteria</taxon>
        <taxon>Pseudomonadati</taxon>
        <taxon>Pseudomonadota</taxon>
        <taxon>Alphaproteobacteria</taxon>
        <taxon>Sphingomonadales</taxon>
        <taxon>Sphingomonadaceae</taxon>
        <taxon>Sphingomonas</taxon>
    </lineage>
</organism>
<dbReference type="EC" id="2.7.7.65" evidence="1"/>
<evidence type="ECO:0000259" key="2">
    <source>
        <dbReference type="PROSITE" id="PS50887"/>
    </source>
</evidence>
<dbReference type="GO" id="GO:0043709">
    <property type="term" value="P:cell adhesion involved in single-species biofilm formation"/>
    <property type="evidence" value="ECO:0007669"/>
    <property type="project" value="TreeGrafter"/>
</dbReference>
<dbReference type="CDD" id="cd01949">
    <property type="entry name" value="GGDEF"/>
    <property type="match status" value="1"/>
</dbReference>
<dbReference type="SMART" id="SM00065">
    <property type="entry name" value="GAF"/>
    <property type="match status" value="1"/>
</dbReference>
<dbReference type="InterPro" id="IPR000160">
    <property type="entry name" value="GGDEF_dom"/>
</dbReference>
<dbReference type="RefSeq" id="WP_093316831.1">
    <property type="nucleotide sequence ID" value="NZ_FOZG01000003.1"/>
</dbReference>
<dbReference type="GO" id="GO:0052621">
    <property type="term" value="F:diguanylate cyclase activity"/>
    <property type="evidence" value="ECO:0007669"/>
    <property type="project" value="UniProtKB-EC"/>
</dbReference>
<protein>
    <recommendedName>
        <fullName evidence="1">diguanylate cyclase</fullName>
        <ecNumber evidence="1">2.7.7.65</ecNumber>
    </recommendedName>
</protein>
<feature type="domain" description="GGDEF" evidence="2">
    <location>
        <begin position="193"/>
        <end position="327"/>
    </location>
</feature>
<dbReference type="Gene3D" id="3.30.450.40">
    <property type="match status" value="1"/>
</dbReference>
<dbReference type="FunFam" id="3.30.70.270:FF:000001">
    <property type="entry name" value="Diguanylate cyclase domain protein"/>
    <property type="match status" value="1"/>
</dbReference>
<dbReference type="OrthoDB" id="9812260at2"/>
<reference evidence="3 4" key="1">
    <citation type="submission" date="2016-10" db="EMBL/GenBank/DDBJ databases">
        <authorList>
            <person name="de Groot N.N."/>
        </authorList>
    </citation>
    <scope>NUCLEOTIDE SEQUENCE [LARGE SCALE GENOMIC DNA]</scope>
    <source>
        <strain evidence="3 4">S5-249</strain>
    </source>
</reference>
<dbReference type="NCBIfam" id="TIGR00254">
    <property type="entry name" value="GGDEF"/>
    <property type="match status" value="1"/>
</dbReference>
<dbReference type="AlphaFoldDB" id="A0A1I6M806"/>
<dbReference type="Gene3D" id="3.30.70.270">
    <property type="match status" value="1"/>
</dbReference>
<sequence length="334" mass="36760">MSELVIDDEDARLAALRRLDVLDTPAEEPFEKIVNLVQTVLGVPMATVTLVDQDRQWFKAHRGLDAQETPRSISFCTHAIRQREPLVVPDALADERFAASPLVTGEPFIRSYAGVPLRTPEGYNVGALCALDTKPRRFSAAELAIMGNLASIVCDELQLRLIAQRDHLTHTLTRRGFVEQAEKEIAKCRRYGRPASLALLDIDHFKSINDTYGHGGGDVVLRQLAEICAANMRPSDAMGRIGGEEFALLMPETGAAEALAAAERFRAIIEAHEFELEGGRLLKVTASFGVAAYTPDLADTTAWLAQTDLALYRAKREGRNRCRLEPAPEERSAA</sequence>